<dbReference type="AlphaFoldDB" id="A0A482WI43"/>
<gene>
    <name evidence="1" type="ORF">LSTR_LSTR004297</name>
</gene>
<evidence type="ECO:0000313" key="2">
    <source>
        <dbReference type="Proteomes" id="UP000291343"/>
    </source>
</evidence>
<organism evidence="1 2">
    <name type="scientific">Laodelphax striatellus</name>
    <name type="common">Small brown planthopper</name>
    <name type="synonym">Delphax striatella</name>
    <dbReference type="NCBI Taxonomy" id="195883"/>
    <lineage>
        <taxon>Eukaryota</taxon>
        <taxon>Metazoa</taxon>
        <taxon>Ecdysozoa</taxon>
        <taxon>Arthropoda</taxon>
        <taxon>Hexapoda</taxon>
        <taxon>Insecta</taxon>
        <taxon>Pterygota</taxon>
        <taxon>Neoptera</taxon>
        <taxon>Paraneoptera</taxon>
        <taxon>Hemiptera</taxon>
        <taxon>Auchenorrhyncha</taxon>
        <taxon>Fulgoroidea</taxon>
        <taxon>Delphacidae</taxon>
        <taxon>Criomorphinae</taxon>
        <taxon>Laodelphax</taxon>
    </lineage>
</organism>
<comment type="caution">
    <text evidence="1">The sequence shown here is derived from an EMBL/GenBank/DDBJ whole genome shotgun (WGS) entry which is preliminary data.</text>
</comment>
<dbReference type="InParanoid" id="A0A482WI43"/>
<keyword evidence="2" id="KW-1185">Reference proteome</keyword>
<protein>
    <submittedName>
        <fullName evidence="1">Uncharacterized protein</fullName>
    </submittedName>
</protein>
<reference evidence="1 2" key="1">
    <citation type="journal article" date="2017" name="Gigascience">
        <title>Genome sequence of the small brown planthopper, Laodelphax striatellus.</title>
        <authorList>
            <person name="Zhu J."/>
            <person name="Jiang F."/>
            <person name="Wang X."/>
            <person name="Yang P."/>
            <person name="Bao Y."/>
            <person name="Zhao W."/>
            <person name="Wang W."/>
            <person name="Lu H."/>
            <person name="Wang Q."/>
            <person name="Cui N."/>
            <person name="Li J."/>
            <person name="Chen X."/>
            <person name="Luo L."/>
            <person name="Yu J."/>
            <person name="Kang L."/>
            <person name="Cui F."/>
        </authorList>
    </citation>
    <scope>NUCLEOTIDE SEQUENCE [LARGE SCALE GENOMIC DNA]</scope>
    <source>
        <strain evidence="1">Lst14</strain>
    </source>
</reference>
<dbReference type="Proteomes" id="UP000291343">
    <property type="component" value="Unassembled WGS sequence"/>
</dbReference>
<name>A0A482WI43_LAOST</name>
<proteinExistence type="predicted"/>
<accession>A0A482WI43</accession>
<sequence>MAPRLQYCWEGEVCCASWKGQGSALAILWGDEASVYRGGGTREEATVVFEEMERRTLHPIYCEGTYQGSVKAEALRPLQEKNSAIWAKEDQSPWNKDSSAFPLLKEIASLE</sequence>
<evidence type="ECO:0000313" key="1">
    <source>
        <dbReference type="EMBL" id="RZF32906.1"/>
    </source>
</evidence>
<dbReference type="EMBL" id="QKKF02035739">
    <property type="protein sequence ID" value="RZF32906.1"/>
    <property type="molecule type" value="Genomic_DNA"/>
</dbReference>